<dbReference type="RefSeq" id="WP_368653670.1">
    <property type="nucleotide sequence ID" value="NZ_CP162599.1"/>
</dbReference>
<proteinExistence type="predicted"/>
<sequence>MQETKSLEEAGQKLIEKYKVPGAIVSLSKNGEKIYSSAMGYRNREEELLVTGDTAFGLASVTKSFTCAAIMHLQENGKLNVLDKVSTYLPEFRIKNKEKLDKIRIHHFMTHSSGLPPMSALEYAMKKPSEDNPSEYVHVGDNKEQPILHTYEDLMEYIADQNVELFADSGVQFSYSNEAYSLLGAIIERVSGQSYESYVYQYIVDPCGMKHTRFTFEEMEGHDNCTISYGKKGDKKEIEADKDWITSSSMQATGFLKSTANDMLQYAELYLNKGLVNGKRILSEESINEMLKPHMKVYQDQYYGYGLEIIPNYFGHTYIGHGGSLRAVSSRFGFILEKELAGIVLTNLIGVPAAKLLRNAFNIHLGEDMDANHVNYEEYDIDLAVLSSYTGKYKSDEGADITLEMKDGKLVFINEDGEYPTKFISKTELITTFEESEGMMEILVDEKEQPYALFCSLRVVPKVIE</sequence>
<dbReference type="Gene3D" id="3.40.710.10">
    <property type="entry name" value="DD-peptidase/beta-lactamase superfamily"/>
    <property type="match status" value="1"/>
</dbReference>
<dbReference type="PANTHER" id="PTHR46825">
    <property type="entry name" value="D-ALANYL-D-ALANINE-CARBOXYPEPTIDASE/ENDOPEPTIDASE AMPH"/>
    <property type="match status" value="1"/>
</dbReference>
<dbReference type="EMBL" id="CP162599">
    <property type="protein sequence ID" value="XDK32983.1"/>
    <property type="molecule type" value="Genomic_DNA"/>
</dbReference>
<evidence type="ECO:0000313" key="2">
    <source>
        <dbReference type="EMBL" id="XDK32983.1"/>
    </source>
</evidence>
<dbReference type="SUPFAM" id="SSF56601">
    <property type="entry name" value="beta-lactamase/transpeptidase-like"/>
    <property type="match status" value="1"/>
</dbReference>
<dbReference type="AlphaFoldDB" id="A0AB39HT87"/>
<dbReference type="InterPro" id="IPR012338">
    <property type="entry name" value="Beta-lactam/transpept-like"/>
</dbReference>
<keyword evidence="2" id="KW-0378">Hydrolase</keyword>
<protein>
    <submittedName>
        <fullName evidence="2">Serine hydrolase domain-containing protein</fullName>
        <ecNumber evidence="2">3.-.-.-</ecNumber>
    </submittedName>
</protein>
<evidence type="ECO:0000259" key="1">
    <source>
        <dbReference type="Pfam" id="PF00144"/>
    </source>
</evidence>
<dbReference type="InterPro" id="IPR050491">
    <property type="entry name" value="AmpC-like"/>
</dbReference>
<dbReference type="PANTHER" id="PTHR46825:SF9">
    <property type="entry name" value="BETA-LACTAMASE-RELATED DOMAIN-CONTAINING PROTEIN"/>
    <property type="match status" value="1"/>
</dbReference>
<dbReference type="EC" id="3.-.-.-" evidence="2"/>
<feature type="domain" description="Beta-lactamase-related" evidence="1">
    <location>
        <begin position="12"/>
        <end position="348"/>
    </location>
</feature>
<dbReference type="GO" id="GO:0016787">
    <property type="term" value="F:hydrolase activity"/>
    <property type="evidence" value="ECO:0007669"/>
    <property type="project" value="UniProtKB-KW"/>
</dbReference>
<name>A0AB39HT87_9BACI</name>
<reference evidence="2" key="1">
    <citation type="submission" date="2024-07" db="EMBL/GenBank/DDBJ databases">
        <title>Halotolerant mesophilic bacterium Ornithinibacillus sp. 4-3, sp. nov., isolated from soil.</title>
        <authorList>
            <person name="Sidarenka A.V."/>
            <person name="Guliayeva D.E."/>
            <person name="Leanovich S.I."/>
            <person name="Hileuskaya K.S."/>
            <person name="Akhremchuk A.E."/>
            <person name="Sikolenko M.A."/>
            <person name="Valentovich L.N."/>
        </authorList>
    </citation>
    <scope>NUCLEOTIDE SEQUENCE</scope>
    <source>
        <strain evidence="2">4-3</strain>
    </source>
</reference>
<organism evidence="2">
    <name type="scientific">Ornithinibacillus sp. 4-3</name>
    <dbReference type="NCBI Taxonomy" id="3231488"/>
    <lineage>
        <taxon>Bacteria</taxon>
        <taxon>Bacillati</taxon>
        <taxon>Bacillota</taxon>
        <taxon>Bacilli</taxon>
        <taxon>Bacillales</taxon>
        <taxon>Bacillaceae</taxon>
        <taxon>Ornithinibacillus</taxon>
    </lineage>
</organism>
<dbReference type="Pfam" id="PF00144">
    <property type="entry name" value="Beta-lactamase"/>
    <property type="match status" value="1"/>
</dbReference>
<gene>
    <name evidence="2" type="ORF">AB4Y30_00975</name>
</gene>
<accession>A0AB39HT87</accession>
<dbReference type="InterPro" id="IPR001466">
    <property type="entry name" value="Beta-lactam-related"/>
</dbReference>